<feature type="compositionally biased region" description="Low complexity" evidence="1">
    <location>
        <begin position="436"/>
        <end position="451"/>
    </location>
</feature>
<evidence type="ECO:0000313" key="4">
    <source>
        <dbReference type="EMBL" id="KAF0683664.1"/>
    </source>
</evidence>
<protein>
    <submittedName>
        <fullName evidence="5">Aste57867_24309 protein</fullName>
    </submittedName>
</protein>
<reference evidence="4" key="2">
    <citation type="submission" date="2019-06" db="EMBL/GenBank/DDBJ databases">
        <title>Genomics analysis of Aphanomyces spp. identifies a new class of oomycete effector associated with host adaptation.</title>
        <authorList>
            <person name="Gaulin E."/>
        </authorList>
    </citation>
    <scope>NUCLEOTIDE SEQUENCE</scope>
    <source>
        <strain evidence="4">CBS 578.67</strain>
    </source>
</reference>
<dbReference type="InterPro" id="IPR040241">
    <property type="entry name" value="TRP_Flc/Pkd2-like"/>
</dbReference>
<dbReference type="EMBL" id="CAADRA010007411">
    <property type="protein sequence ID" value="VFU00949.1"/>
    <property type="molecule type" value="Genomic_DNA"/>
</dbReference>
<dbReference type="PANTHER" id="PTHR31145">
    <property type="entry name" value="INTEGRAL MEMBRANE PROTEIN (AFU_ORTHOLOGUE AFUA_7G01610)"/>
    <property type="match status" value="1"/>
</dbReference>
<dbReference type="EMBL" id="VJMH01007385">
    <property type="protein sequence ID" value="KAF0683664.1"/>
    <property type="molecule type" value="Genomic_DNA"/>
</dbReference>
<organism evidence="5 6">
    <name type="scientific">Aphanomyces stellatus</name>
    <dbReference type="NCBI Taxonomy" id="120398"/>
    <lineage>
        <taxon>Eukaryota</taxon>
        <taxon>Sar</taxon>
        <taxon>Stramenopiles</taxon>
        <taxon>Oomycota</taxon>
        <taxon>Saprolegniomycetes</taxon>
        <taxon>Saprolegniales</taxon>
        <taxon>Verrucalvaceae</taxon>
        <taxon>Aphanomyces</taxon>
    </lineage>
</organism>
<reference evidence="5 6" key="1">
    <citation type="submission" date="2019-03" db="EMBL/GenBank/DDBJ databases">
        <authorList>
            <person name="Gaulin E."/>
            <person name="Dumas B."/>
        </authorList>
    </citation>
    <scope>NUCLEOTIDE SEQUENCE [LARGE SCALE GENOMIC DNA]</scope>
    <source>
        <strain evidence="5">CBS 568.67</strain>
    </source>
</reference>
<evidence type="ECO:0000313" key="5">
    <source>
        <dbReference type="EMBL" id="VFU00949.1"/>
    </source>
</evidence>
<feature type="compositionally biased region" description="Polar residues" evidence="1">
    <location>
        <begin position="391"/>
        <end position="402"/>
    </location>
</feature>
<dbReference type="GO" id="GO:0016020">
    <property type="term" value="C:membrane"/>
    <property type="evidence" value="ECO:0007669"/>
    <property type="project" value="TreeGrafter"/>
</dbReference>
<feature type="domain" description="TRP C-terminal" evidence="3">
    <location>
        <begin position="508"/>
        <end position="881"/>
    </location>
</feature>
<feature type="compositionally biased region" description="Low complexity" evidence="1">
    <location>
        <begin position="30"/>
        <end position="52"/>
    </location>
</feature>
<feature type="transmembrane region" description="Helical" evidence="2">
    <location>
        <begin position="827"/>
        <end position="845"/>
    </location>
</feature>
<keyword evidence="2" id="KW-0472">Membrane</keyword>
<dbReference type="PANTHER" id="PTHR31145:SF6">
    <property type="entry name" value="INTEGRAL MEMBRANE PROTEIN (AFU_ORTHOLOGUE AFUA_7G01610)"/>
    <property type="match status" value="1"/>
</dbReference>
<dbReference type="PRINTS" id="PR01217">
    <property type="entry name" value="PRICHEXTENSN"/>
</dbReference>
<feature type="transmembrane region" description="Helical" evidence="2">
    <location>
        <begin position="630"/>
        <end position="652"/>
    </location>
</feature>
<feature type="transmembrane region" description="Helical" evidence="2">
    <location>
        <begin position="803"/>
        <end position="820"/>
    </location>
</feature>
<feature type="compositionally biased region" description="Low complexity" evidence="1">
    <location>
        <begin position="160"/>
        <end position="221"/>
    </location>
</feature>
<feature type="compositionally biased region" description="Polar residues" evidence="1">
    <location>
        <begin position="341"/>
        <end position="353"/>
    </location>
</feature>
<feature type="transmembrane region" description="Helical" evidence="2">
    <location>
        <begin position="720"/>
        <end position="748"/>
    </location>
</feature>
<dbReference type="InterPro" id="IPR010308">
    <property type="entry name" value="TRP_C"/>
</dbReference>
<name>A0A485LRX8_9STRA</name>
<feature type="compositionally biased region" description="Low complexity" evidence="1">
    <location>
        <begin position="268"/>
        <end position="295"/>
    </location>
</feature>
<dbReference type="GO" id="GO:0055085">
    <property type="term" value="P:transmembrane transport"/>
    <property type="evidence" value="ECO:0007669"/>
    <property type="project" value="TreeGrafter"/>
</dbReference>
<evidence type="ECO:0000256" key="2">
    <source>
        <dbReference type="SAM" id="Phobius"/>
    </source>
</evidence>
<evidence type="ECO:0000259" key="3">
    <source>
        <dbReference type="Pfam" id="PF06011"/>
    </source>
</evidence>
<accession>A0A485LRX8</accession>
<dbReference type="OrthoDB" id="79662at2759"/>
<keyword evidence="6" id="KW-1185">Reference proteome</keyword>
<feature type="transmembrane region" description="Helical" evidence="2">
    <location>
        <begin position="690"/>
        <end position="708"/>
    </location>
</feature>
<feature type="compositionally biased region" description="Low complexity" evidence="1">
    <location>
        <begin position="239"/>
        <end position="260"/>
    </location>
</feature>
<feature type="transmembrane region" description="Helical" evidence="2">
    <location>
        <begin position="865"/>
        <end position="884"/>
    </location>
</feature>
<proteinExistence type="predicted"/>
<keyword evidence="2" id="KW-0812">Transmembrane</keyword>
<dbReference type="Pfam" id="PF06011">
    <property type="entry name" value="TRP"/>
    <property type="match status" value="1"/>
</dbReference>
<evidence type="ECO:0000256" key="1">
    <source>
        <dbReference type="SAM" id="MobiDB-lite"/>
    </source>
</evidence>
<gene>
    <name evidence="5" type="primary">Aste57867_24309</name>
    <name evidence="4" type="ORF">As57867_024234</name>
    <name evidence="5" type="ORF">ASTE57867_24309</name>
</gene>
<feature type="compositionally biased region" description="Low complexity" evidence="1">
    <location>
        <begin position="324"/>
        <end position="340"/>
    </location>
</feature>
<feature type="compositionally biased region" description="Pro residues" evidence="1">
    <location>
        <begin position="222"/>
        <end position="238"/>
    </location>
</feature>
<evidence type="ECO:0000313" key="6">
    <source>
        <dbReference type="Proteomes" id="UP000332933"/>
    </source>
</evidence>
<dbReference type="AlphaFoldDB" id="A0A485LRX8"/>
<feature type="region of interest" description="Disordered" evidence="1">
    <location>
        <begin position="30"/>
        <end position="451"/>
    </location>
</feature>
<dbReference type="Proteomes" id="UP000332933">
    <property type="component" value="Unassembled WGS sequence"/>
</dbReference>
<keyword evidence="2" id="KW-1133">Transmembrane helix</keyword>
<sequence>MLQIVTGTSGYDTPEHWCAVGQSVLQANPPFQTCPQTTPFPTTSGFPTTTTPQPTPQTTPPQTTFPTPVATPESTTTTPQPTPENTTTTPQSTPQTTPPQTTFPTPVATPESTTTTPQPTQQITPEATPTAATSLIPTTTTPQSTPQSSPQQTPFPTPVATPEYTTTTPQPTPQITPEATPTAATSLIPTTTTPQSTPQSTPQPTTFPTPVATPESTTTTPQPTPQSSPQQTPFPTPVATPEYTTTTPQPTPQITTQSTPDPTPPTNTPDTTLGPIITPSSTSSSPTTNSPDPSSDMPPTPASSSPSLRSPNPPSSAKPVAPLDTSSSSPSISTSIDTSTNIFKSSSTTNFQLTPDKALDRNTETTASNTPKSSVDSQPTDVTNRLKLNDHLSSPIDNSNSQSDGTLDRDGTLDTSGHTLDTSGGSNDPVNHNHESINSGTSGTKTGNTFNGNNGNSGNYVSFASGFDASAASAQAIILVLGEDFPIAQAARVVLNGVVASTMATLMAFHVSAIDPSSATSSATGVGPPNLWELPTFMTFLQNMAVVAMASIDAPYQPFVLFTDMFSWLLFQVKGSEPTPPIIDGNNIGNVTTFVTFAESNATTTNATSIYDAFGIEQFALRLHIRKEDMFIRAWSAFFIATGGILALLLVCHSTSHVLMRFRCPFASDEGWLPMIADHLTTVGQKLQGFLIWVATQAMMPLTAVSVFETSQQSNSSRGFGHSAIGIVALSVLLILGGACVGTAAVLYRQTENSLSKSQVKVTFGVLYVNLKYHLRIFCGLSLLVQFATGVFMSNFIQPGSQMIWLMGIHGLYLVVLLIVRPFITKLHLIVAVLVEVVNIVIYGLSFAQAKASHDDLDTKKRLGWAIMGLVGVLILLFFARSLVKLFKKLMGGHNKLASNDSSRDTSYLHRASTFDSDGEIHEVGVLFSMRSSENNISFRSMSPPTTCSRIES</sequence>
<feature type="compositionally biased region" description="Polar residues" evidence="1">
    <location>
        <begin position="364"/>
        <end position="383"/>
    </location>
</feature>
<feature type="compositionally biased region" description="Low complexity" evidence="1">
    <location>
        <begin position="60"/>
        <end position="152"/>
    </location>
</feature>
<feature type="transmembrane region" description="Helical" evidence="2">
    <location>
        <begin position="777"/>
        <end position="797"/>
    </location>
</feature>
<feature type="compositionally biased region" description="Polar residues" evidence="1">
    <location>
        <begin position="418"/>
        <end position="430"/>
    </location>
</feature>